<evidence type="ECO:0000259" key="3">
    <source>
        <dbReference type="PROSITE" id="PS51180"/>
    </source>
</evidence>
<feature type="region of interest" description="Disordered" evidence="1">
    <location>
        <begin position="527"/>
        <end position="552"/>
    </location>
</feature>
<gene>
    <name evidence="4" type="ORF">HNY73_017356</name>
</gene>
<dbReference type="PANTHER" id="PTHR23031:SF15">
    <property type="entry name" value="LD12055P"/>
    <property type="match status" value="1"/>
</dbReference>
<dbReference type="InterPro" id="IPR038499">
    <property type="entry name" value="BRO1_sf"/>
</dbReference>
<evidence type="ECO:0000256" key="1">
    <source>
        <dbReference type="SAM" id="MobiDB-lite"/>
    </source>
</evidence>
<accession>A0A8T0ELS4</accession>
<proteinExistence type="predicted"/>
<organism evidence="4 5">
    <name type="scientific">Argiope bruennichi</name>
    <name type="common">Wasp spider</name>
    <name type="synonym">Aranea bruennichi</name>
    <dbReference type="NCBI Taxonomy" id="94029"/>
    <lineage>
        <taxon>Eukaryota</taxon>
        <taxon>Metazoa</taxon>
        <taxon>Ecdysozoa</taxon>
        <taxon>Arthropoda</taxon>
        <taxon>Chelicerata</taxon>
        <taxon>Arachnida</taxon>
        <taxon>Araneae</taxon>
        <taxon>Araneomorphae</taxon>
        <taxon>Entelegynae</taxon>
        <taxon>Araneoidea</taxon>
        <taxon>Araneidae</taxon>
        <taxon>Argiope</taxon>
    </lineage>
</organism>
<dbReference type="AlphaFoldDB" id="A0A8T0ELS4"/>
<dbReference type="SMART" id="SM01041">
    <property type="entry name" value="BRO1"/>
    <property type="match status" value="1"/>
</dbReference>
<dbReference type="PROSITE" id="PS50106">
    <property type="entry name" value="PDZ"/>
    <property type="match status" value="1"/>
</dbReference>
<feature type="domain" description="PDZ" evidence="2">
    <location>
        <begin position="480"/>
        <end position="524"/>
    </location>
</feature>
<evidence type="ECO:0000313" key="5">
    <source>
        <dbReference type="Proteomes" id="UP000807504"/>
    </source>
</evidence>
<dbReference type="SUPFAM" id="SSF50156">
    <property type="entry name" value="PDZ domain-like"/>
    <property type="match status" value="1"/>
</dbReference>
<dbReference type="SUPFAM" id="SSF46585">
    <property type="entry name" value="HR1 repeat"/>
    <property type="match status" value="1"/>
</dbReference>
<dbReference type="Pfam" id="PF00595">
    <property type="entry name" value="PDZ"/>
    <property type="match status" value="1"/>
</dbReference>
<dbReference type="PROSITE" id="PS51180">
    <property type="entry name" value="BRO1"/>
    <property type="match status" value="1"/>
</dbReference>
<evidence type="ECO:0000313" key="4">
    <source>
        <dbReference type="EMBL" id="KAF8774847.1"/>
    </source>
</evidence>
<feature type="compositionally biased region" description="Pro residues" evidence="1">
    <location>
        <begin position="538"/>
        <end position="548"/>
    </location>
</feature>
<reference evidence="4" key="1">
    <citation type="journal article" date="2020" name="bioRxiv">
        <title>Chromosome-level reference genome of the European wasp spider Argiope bruennichi: a resource for studies on range expansion and evolutionary adaptation.</title>
        <authorList>
            <person name="Sheffer M.M."/>
            <person name="Hoppe A."/>
            <person name="Krehenwinkel H."/>
            <person name="Uhl G."/>
            <person name="Kuss A.W."/>
            <person name="Jensen L."/>
            <person name="Jensen C."/>
            <person name="Gillespie R.G."/>
            <person name="Hoff K.J."/>
            <person name="Prost S."/>
        </authorList>
    </citation>
    <scope>NUCLEOTIDE SEQUENCE</scope>
</reference>
<dbReference type="PANTHER" id="PTHR23031">
    <property type="entry name" value="RHOPHILIN"/>
    <property type="match status" value="1"/>
</dbReference>
<evidence type="ECO:0000259" key="2">
    <source>
        <dbReference type="PROSITE" id="PS50106"/>
    </source>
</evidence>
<name>A0A8T0ELS4_ARGBR</name>
<dbReference type="GO" id="GO:0051497">
    <property type="term" value="P:negative regulation of stress fiber assembly"/>
    <property type="evidence" value="ECO:0007669"/>
    <property type="project" value="TreeGrafter"/>
</dbReference>
<feature type="domain" description="BRO1" evidence="3">
    <location>
        <begin position="127"/>
        <end position="451"/>
    </location>
</feature>
<keyword evidence="5" id="KW-1185">Reference proteome</keyword>
<dbReference type="Gene3D" id="1.25.40.280">
    <property type="entry name" value="alix/aip1 like domains"/>
    <property type="match status" value="1"/>
</dbReference>
<dbReference type="InterPro" id="IPR047138">
    <property type="entry name" value="RHPN1_2"/>
</dbReference>
<dbReference type="InterPro" id="IPR004328">
    <property type="entry name" value="BRO1_dom"/>
</dbReference>
<dbReference type="Gene3D" id="2.30.42.10">
    <property type="match status" value="1"/>
</dbReference>
<sequence>MLATESYSISERKWNDLYITSLGSDPRLATCRGKLQNQRAKLNQEINKQIMIRNGAERLYKVTTNKKLRETVALELSFVNSNLQRSKEKMGTKPISVNYTKQKAVRTPTRDHNGFFKTLLGFFTNLLYFIDRRFFPPHRNMGIFFEWFDSLTGVPSTQKTIAFEKASVLFNIAALYTQIAAKQDRLTSSGVDAAVDNFLRAAGMFRYIRDNFSNAPSMDLSPGTLDTLIQLMLAQARECLFEKLIPGVEKLGLQPCLEVAQEAEQVSSVYRTVHKVMSSSSVKDYVPYSWISLLLVKSEHYRALGHHYAAVGLLEHNGEIDKEAEAYLEYVHCPDANNSSTCIDIRVPHTTEERRQLGKAHLRASLLLHEEGLRLHRMCRQLRQIDNLQERLRMAHDASLDRYQRCEQEDDFQEILDAPPIQAATKYQLTLMPPEFNEYQVDDLFHDLGPLKVFSARRQWTAARTVTWGRRLKILVRWGEAGMKEGDFIVYIGNTDTKWMGHEEVVRLIREAGNELTLKVVTPIDHDYLHPKSNGPHPRSPGPKPPTLVSPDLSRVHLRSNSNPFSKDKRRRATWNFFRRSQSKERQFPIISDVVYR</sequence>
<comment type="caution">
    <text evidence="4">The sequence shown here is derived from an EMBL/GenBank/DDBJ whole genome shotgun (WGS) entry which is preliminary data.</text>
</comment>
<dbReference type="Proteomes" id="UP000807504">
    <property type="component" value="Unassembled WGS sequence"/>
</dbReference>
<dbReference type="Pfam" id="PF03097">
    <property type="entry name" value="BRO1"/>
    <property type="match status" value="1"/>
</dbReference>
<dbReference type="InterPro" id="IPR036034">
    <property type="entry name" value="PDZ_sf"/>
</dbReference>
<protein>
    <submittedName>
        <fullName evidence="4">Rhophilin-2 like protein</fullName>
    </submittedName>
</protein>
<dbReference type="EMBL" id="JABXBU010002227">
    <property type="protein sequence ID" value="KAF8774847.1"/>
    <property type="molecule type" value="Genomic_DNA"/>
</dbReference>
<dbReference type="InterPro" id="IPR001478">
    <property type="entry name" value="PDZ"/>
</dbReference>
<dbReference type="InterPro" id="IPR036274">
    <property type="entry name" value="HR1_rpt_sf"/>
</dbReference>
<reference evidence="4" key="2">
    <citation type="submission" date="2020-06" db="EMBL/GenBank/DDBJ databases">
        <authorList>
            <person name="Sheffer M."/>
        </authorList>
    </citation>
    <scope>NUCLEOTIDE SEQUENCE</scope>
</reference>